<dbReference type="EMBL" id="JACEIB010000003">
    <property type="protein sequence ID" value="MBA2933695.1"/>
    <property type="molecule type" value="Genomic_DNA"/>
</dbReference>
<comment type="caution">
    <text evidence="1">The sequence shown here is derived from an EMBL/GenBank/DDBJ whole genome shotgun (WGS) entry which is preliminary data.</text>
</comment>
<proteinExistence type="predicted"/>
<dbReference type="Proteomes" id="UP000570166">
    <property type="component" value="Unassembled WGS sequence"/>
</dbReference>
<dbReference type="Gene3D" id="3.10.180.10">
    <property type="entry name" value="2,3-Dihydroxybiphenyl 1,2-Dioxygenase, domain 1"/>
    <property type="match status" value="1"/>
</dbReference>
<dbReference type="SUPFAM" id="SSF54593">
    <property type="entry name" value="Glyoxalase/Bleomycin resistance protein/Dihydroxybiphenyl dioxygenase"/>
    <property type="match status" value="1"/>
</dbReference>
<sequence>MQPKGTVLELCQVVDDIDAALDHWTRTIGAGPFFVFDVPVLPGQIYRGRPTEVSMRVAFGFTGGLLIELLQQTNDTPSVFTEMLEARGRGYHHVMLRVPYDEGVERLSGQGHEIAFSGRMPSGERFCLFDTRSSDGSYVELMEISPAMEDSLGRMHRAHLSWDGATDPVRGMDRLGEIT</sequence>
<reference evidence="1 2" key="1">
    <citation type="submission" date="2020-07" db="EMBL/GenBank/DDBJ databases">
        <authorList>
            <person name="Sun Q."/>
        </authorList>
    </citation>
    <scope>NUCLEOTIDE SEQUENCE [LARGE SCALE GENOMIC DNA]</scope>
    <source>
        <strain evidence="1 2">CGMCC 1.13654</strain>
    </source>
</reference>
<dbReference type="Pfam" id="PF13669">
    <property type="entry name" value="Glyoxalase_4"/>
    <property type="match status" value="1"/>
</dbReference>
<name>A0A838L4S7_9SPHN</name>
<organism evidence="1 2">
    <name type="scientific">Sphingomonas chungangi</name>
    <dbReference type="NCBI Taxonomy" id="2683589"/>
    <lineage>
        <taxon>Bacteria</taxon>
        <taxon>Pseudomonadati</taxon>
        <taxon>Pseudomonadota</taxon>
        <taxon>Alphaproteobacteria</taxon>
        <taxon>Sphingomonadales</taxon>
        <taxon>Sphingomonadaceae</taxon>
        <taxon>Sphingomonas</taxon>
    </lineage>
</organism>
<accession>A0A838L4S7</accession>
<evidence type="ECO:0000313" key="1">
    <source>
        <dbReference type="EMBL" id="MBA2933695.1"/>
    </source>
</evidence>
<keyword evidence="2" id="KW-1185">Reference proteome</keyword>
<dbReference type="AlphaFoldDB" id="A0A838L4S7"/>
<dbReference type="RefSeq" id="WP_160363503.1">
    <property type="nucleotide sequence ID" value="NZ_JACEIB010000003.1"/>
</dbReference>
<dbReference type="InterPro" id="IPR029068">
    <property type="entry name" value="Glyas_Bleomycin-R_OHBP_Dase"/>
</dbReference>
<gene>
    <name evidence="1" type="ORF">HZF05_06240</name>
</gene>
<protein>
    <submittedName>
        <fullName evidence="1">VOC family protein</fullName>
    </submittedName>
</protein>
<evidence type="ECO:0000313" key="2">
    <source>
        <dbReference type="Proteomes" id="UP000570166"/>
    </source>
</evidence>